<dbReference type="Proteomes" id="UP001365405">
    <property type="component" value="Unassembled WGS sequence"/>
</dbReference>
<dbReference type="PROSITE" id="PS51318">
    <property type="entry name" value="TAT"/>
    <property type="match status" value="1"/>
</dbReference>
<proteinExistence type="predicted"/>
<reference evidence="2 3" key="1">
    <citation type="submission" date="2024-04" db="EMBL/GenBank/DDBJ databases">
        <title>Novel species of the genus Ideonella isolated from streams.</title>
        <authorList>
            <person name="Lu H."/>
        </authorList>
    </citation>
    <scope>NUCLEOTIDE SEQUENCE [LARGE SCALE GENOMIC DNA]</scope>
    <source>
        <strain evidence="2 3">DXS22W</strain>
    </source>
</reference>
<gene>
    <name evidence="2" type="ORF">AACH10_04990</name>
</gene>
<protein>
    <submittedName>
        <fullName evidence="2">DUF6675 family protein</fullName>
    </submittedName>
</protein>
<sequence>MPRIDVRRRQALLNSLGALGGLCAAAAPLPLRAWGADPVPQCGKAAPPAYPPVDKPPLIQCWVDGLRQDGPLPDCSPLRQQDAVLVIRLTASYVAPGTLDDQLARVGAVSTLKGMPYWSFTDKQRQPLIREAYAIESAESMKPRADFSVAELKRGQDVFFAHSDNRSSALVPFVMRLTQQDATGFALRVESLGDIKFMGFTVLAAHEIQWGVRIDHLGGNRFGYRSLLGVRKLRMGAADKHRQSNLARAAAMFDLLSGRVTEVESYR</sequence>
<keyword evidence="3" id="KW-1185">Reference proteome</keyword>
<dbReference type="Pfam" id="PF20380">
    <property type="entry name" value="DUF6675"/>
    <property type="match status" value="1"/>
</dbReference>
<keyword evidence="1" id="KW-0732">Signal</keyword>
<comment type="caution">
    <text evidence="2">The sequence shown here is derived from an EMBL/GenBank/DDBJ whole genome shotgun (WGS) entry which is preliminary data.</text>
</comment>
<evidence type="ECO:0000256" key="1">
    <source>
        <dbReference type="SAM" id="SignalP"/>
    </source>
</evidence>
<evidence type="ECO:0000313" key="3">
    <source>
        <dbReference type="Proteomes" id="UP001365405"/>
    </source>
</evidence>
<name>A0ABU9CCK0_9BURK</name>
<feature type="chain" id="PRO_5046749485" evidence="1">
    <location>
        <begin position="27"/>
        <end position="267"/>
    </location>
</feature>
<dbReference type="RefSeq" id="WP_341409269.1">
    <property type="nucleotide sequence ID" value="NZ_JBBUTH010000002.1"/>
</dbReference>
<dbReference type="InterPro" id="IPR006311">
    <property type="entry name" value="TAT_signal"/>
</dbReference>
<dbReference type="InterPro" id="IPR046745">
    <property type="entry name" value="DUF6675"/>
</dbReference>
<dbReference type="EMBL" id="JBBUTH010000002">
    <property type="protein sequence ID" value="MEK8049588.1"/>
    <property type="molecule type" value="Genomic_DNA"/>
</dbReference>
<organism evidence="2 3">
    <name type="scientific">Pseudaquabacterium inlustre</name>
    <dbReference type="NCBI Taxonomy" id="2984192"/>
    <lineage>
        <taxon>Bacteria</taxon>
        <taxon>Pseudomonadati</taxon>
        <taxon>Pseudomonadota</taxon>
        <taxon>Betaproteobacteria</taxon>
        <taxon>Burkholderiales</taxon>
        <taxon>Sphaerotilaceae</taxon>
        <taxon>Pseudaquabacterium</taxon>
    </lineage>
</organism>
<feature type="signal peptide" evidence="1">
    <location>
        <begin position="1"/>
        <end position="26"/>
    </location>
</feature>
<accession>A0ABU9CCK0</accession>
<evidence type="ECO:0000313" key="2">
    <source>
        <dbReference type="EMBL" id="MEK8049588.1"/>
    </source>
</evidence>